<evidence type="ECO:0000256" key="11">
    <source>
        <dbReference type="ARBA" id="ARBA00029960"/>
    </source>
</evidence>
<feature type="compositionally biased region" description="Low complexity" evidence="12">
    <location>
        <begin position="1"/>
        <end position="28"/>
    </location>
</feature>
<dbReference type="GO" id="GO:0005739">
    <property type="term" value="C:mitochondrion"/>
    <property type="evidence" value="ECO:0007669"/>
    <property type="project" value="TreeGrafter"/>
</dbReference>
<feature type="region of interest" description="Disordered" evidence="12">
    <location>
        <begin position="1"/>
        <end position="49"/>
    </location>
</feature>
<evidence type="ECO:0000313" key="15">
    <source>
        <dbReference type="Proteomes" id="UP000245942"/>
    </source>
</evidence>
<evidence type="ECO:0000256" key="9">
    <source>
        <dbReference type="ARBA" id="ARBA00022741"/>
    </source>
</evidence>
<evidence type="ECO:0000259" key="13">
    <source>
        <dbReference type="SMART" id="SM00904"/>
    </source>
</evidence>
<dbReference type="GO" id="GO:0009398">
    <property type="term" value="P:FMN biosynthetic process"/>
    <property type="evidence" value="ECO:0007669"/>
    <property type="project" value="UniProtKB-UniPathway"/>
</dbReference>
<evidence type="ECO:0000256" key="1">
    <source>
        <dbReference type="ARBA" id="ARBA00003572"/>
    </source>
</evidence>
<protein>
    <recommendedName>
        <fullName evidence="5">Riboflavin kinase</fullName>
        <ecNumber evidence="4">2.7.1.26</ecNumber>
    </recommendedName>
    <alternativeName>
        <fullName evidence="11">Flavin mononucleotide kinase 1</fullName>
    </alternativeName>
</protein>
<dbReference type="EC" id="2.7.1.26" evidence="4"/>
<keyword evidence="14" id="KW-0418">Kinase</keyword>
<dbReference type="RefSeq" id="XP_025348622.1">
    <property type="nucleotide sequence ID" value="XM_025492263.1"/>
</dbReference>
<dbReference type="EMBL" id="KZ819325">
    <property type="protein sequence ID" value="PWN21462.1"/>
    <property type="molecule type" value="Genomic_DNA"/>
</dbReference>
<evidence type="ECO:0000256" key="8">
    <source>
        <dbReference type="ARBA" id="ARBA00022679"/>
    </source>
</evidence>
<dbReference type="UniPathway" id="UPA00276">
    <property type="reaction ID" value="UER00406"/>
</dbReference>
<evidence type="ECO:0000256" key="3">
    <source>
        <dbReference type="ARBA" id="ARBA00010108"/>
    </source>
</evidence>
<dbReference type="Pfam" id="PF01687">
    <property type="entry name" value="Flavokinase"/>
    <property type="match status" value="1"/>
</dbReference>
<dbReference type="GeneID" id="37013997"/>
<dbReference type="InterPro" id="IPR015865">
    <property type="entry name" value="Riboflavin_kinase_bac/euk"/>
</dbReference>
<dbReference type="STRING" id="1684307.A0A316U8H2"/>
<feature type="compositionally biased region" description="Gly residues" evidence="12">
    <location>
        <begin position="85"/>
        <end position="99"/>
    </location>
</feature>
<keyword evidence="15" id="KW-1185">Reference proteome</keyword>
<evidence type="ECO:0000313" key="14">
    <source>
        <dbReference type="EMBL" id="PWN21462.1"/>
    </source>
</evidence>
<proteinExistence type="inferred from homology"/>
<comment type="similarity">
    <text evidence="3">Belongs to the flavokinase family.</text>
</comment>
<keyword evidence="9" id="KW-0547">Nucleotide-binding</keyword>
<dbReference type="Gene3D" id="2.40.30.30">
    <property type="entry name" value="Riboflavin kinase-like"/>
    <property type="match status" value="1"/>
</dbReference>
<evidence type="ECO:0000256" key="4">
    <source>
        <dbReference type="ARBA" id="ARBA00012105"/>
    </source>
</evidence>
<dbReference type="OrthoDB" id="276388at2759"/>
<comment type="pathway">
    <text evidence="2">Cofactor biosynthesis; FMN biosynthesis; FMN from riboflavin (ATP route): step 1/1.</text>
</comment>
<reference evidence="14 15" key="1">
    <citation type="journal article" date="2018" name="Mol. Biol. Evol.">
        <title>Broad Genomic Sampling Reveals a Smut Pathogenic Ancestry of the Fungal Clade Ustilaginomycotina.</title>
        <authorList>
            <person name="Kijpornyongpan T."/>
            <person name="Mondo S.J."/>
            <person name="Barry K."/>
            <person name="Sandor L."/>
            <person name="Lee J."/>
            <person name="Lipzen A."/>
            <person name="Pangilinan J."/>
            <person name="LaButti K."/>
            <person name="Hainaut M."/>
            <person name="Henrissat B."/>
            <person name="Grigoriev I.V."/>
            <person name="Spatafora J.W."/>
            <person name="Aime M.C."/>
        </authorList>
    </citation>
    <scope>NUCLEOTIDE SEQUENCE [LARGE SCALE GENOMIC DNA]</scope>
    <source>
        <strain evidence="14 15">MCA 4718</strain>
    </source>
</reference>
<dbReference type="SUPFAM" id="SSF82114">
    <property type="entry name" value="Riboflavin kinase-like"/>
    <property type="match status" value="1"/>
</dbReference>
<evidence type="ECO:0000256" key="7">
    <source>
        <dbReference type="ARBA" id="ARBA00022643"/>
    </source>
</evidence>
<evidence type="ECO:0000256" key="6">
    <source>
        <dbReference type="ARBA" id="ARBA00022630"/>
    </source>
</evidence>
<gene>
    <name evidence="14" type="ORF">BCV69DRAFT_282184</name>
</gene>
<comment type="function">
    <text evidence="1">Catalyzes the phosphorylation of riboflavin (vitamin B2) to form flavin mononucleotide (FMN) coenzyme.</text>
</comment>
<dbReference type="SMART" id="SM00904">
    <property type="entry name" value="Flavokinase"/>
    <property type="match status" value="1"/>
</dbReference>
<dbReference type="AlphaFoldDB" id="A0A316U8H2"/>
<dbReference type="GO" id="GO:0009231">
    <property type="term" value="P:riboflavin biosynthetic process"/>
    <property type="evidence" value="ECO:0007669"/>
    <property type="project" value="InterPro"/>
</dbReference>
<keyword evidence="8" id="KW-0808">Transferase</keyword>
<keyword evidence="7" id="KW-0288">FMN</keyword>
<dbReference type="Proteomes" id="UP000245942">
    <property type="component" value="Unassembled WGS sequence"/>
</dbReference>
<feature type="compositionally biased region" description="Basic and acidic residues" evidence="12">
    <location>
        <begin position="123"/>
        <end position="153"/>
    </location>
</feature>
<dbReference type="GO" id="GO:0008531">
    <property type="term" value="F:riboflavin kinase activity"/>
    <property type="evidence" value="ECO:0007669"/>
    <property type="project" value="UniProtKB-EC"/>
</dbReference>
<evidence type="ECO:0000256" key="12">
    <source>
        <dbReference type="SAM" id="MobiDB-lite"/>
    </source>
</evidence>
<evidence type="ECO:0000256" key="10">
    <source>
        <dbReference type="ARBA" id="ARBA00022840"/>
    </source>
</evidence>
<dbReference type="PANTHER" id="PTHR22749:SF6">
    <property type="entry name" value="RIBOFLAVIN KINASE"/>
    <property type="match status" value="1"/>
</dbReference>
<feature type="region of interest" description="Disordered" evidence="12">
    <location>
        <begin position="66"/>
        <end position="105"/>
    </location>
</feature>
<evidence type="ECO:0000256" key="5">
    <source>
        <dbReference type="ARBA" id="ARBA00017394"/>
    </source>
</evidence>
<name>A0A316U8H2_9BASI</name>
<feature type="region of interest" description="Disordered" evidence="12">
    <location>
        <begin position="123"/>
        <end position="161"/>
    </location>
</feature>
<feature type="domain" description="Riboflavin kinase" evidence="13">
    <location>
        <begin position="44"/>
        <end position="241"/>
    </location>
</feature>
<dbReference type="InterPro" id="IPR023468">
    <property type="entry name" value="Riboflavin_kinase"/>
</dbReference>
<dbReference type="GO" id="GO:0005524">
    <property type="term" value="F:ATP binding"/>
    <property type="evidence" value="ECO:0007669"/>
    <property type="project" value="UniProtKB-KW"/>
</dbReference>
<dbReference type="InterPro" id="IPR023465">
    <property type="entry name" value="Riboflavin_kinase_dom_sf"/>
</dbReference>
<accession>A0A316U8H2</accession>
<evidence type="ECO:0000256" key="2">
    <source>
        <dbReference type="ARBA" id="ARBA00005201"/>
    </source>
</evidence>
<organism evidence="14 15">
    <name type="scientific">Pseudomicrostroma glucosiphilum</name>
    <dbReference type="NCBI Taxonomy" id="1684307"/>
    <lineage>
        <taxon>Eukaryota</taxon>
        <taxon>Fungi</taxon>
        <taxon>Dikarya</taxon>
        <taxon>Basidiomycota</taxon>
        <taxon>Ustilaginomycotina</taxon>
        <taxon>Exobasidiomycetes</taxon>
        <taxon>Microstromatales</taxon>
        <taxon>Microstromatales incertae sedis</taxon>
        <taxon>Pseudomicrostroma</taxon>
    </lineage>
</organism>
<keyword evidence="10" id="KW-0067">ATP-binding</keyword>
<keyword evidence="6" id="KW-0285">Flavoprotein</keyword>
<dbReference type="PANTHER" id="PTHR22749">
    <property type="entry name" value="RIBOFLAVIN KINASE/FMN ADENYLYLTRANSFERASE"/>
    <property type="match status" value="1"/>
</dbReference>
<sequence>MSDPTASSSSSISTAADAPPAALQAPTDRSSRPQVIGDAQAGPSAPFPIYLSGVVQRGFGRGGKELGCPTANLPSRLLKKDGPTRGIGDGDGDGTGGEGSSDLGKAPTGVYFGWARLISAREGGRGEEYEDQEQKEKKVERDAQQEEGAKEETSLGSGADLQEEECVPLPMVMSLGWNPFYANKTKTAEVHIMHPFSTDFYGLQIRVIVLGYIRPEYNYTSLDALKDDIEMDKRVALNSVLPADQRPAWAKFKEDPFFFSEVQPASKLGRSGTAGAAGAAGAAVKGGAAL</sequence>